<sequence length="599" mass="69510">MAQFFDYSSEEDSFNAYGPRNGGRRSKTVLDILGSDRRFTRLFTGLTNNRQLKNELTNPRAEFTILAPTDEAFNKLKKELKQEPNEEELREILQYLVIPEYIESRDIRKKNALVKTSLELRSLNKHAQRIYLSEESEGKLLLNHKVQISEPDIEASNGVIHAIEEVLLPPKKLNDQINLFSKQFSIAIKAFKDTGLLDKINDQEGITVFLPTDSAFRNLGCEANNYLFSDEGKDDLKKILQLHVSKKLAYSTSITGQEGNGRGRDRDDEDDDRRKPGRGRRGDEDHGRGRRGDEDHGRGRRGDDDYGRGRRRDDDYGRGRRGGGHEDDDDYGRGRRHGGERDNYPRRGRGGYDDDDDYGRGRRRGGFEDHPRRPDRGYDDDDDYNRGYPRRRPGRGGRYEDEDDFPRRRDEDYNRPGHGRRGGWNENPSEGRHPGRGNQRRDWDSNDEDWSISSQELESQGKSSKGGNRERRGHRDWDDEDDEDWDRHGRGSHDDWDEDEDEDWGKRRRGDRHGRDRDHHESFENRVQLPTSLRNEDIEIDVVGSKKYIDININHQARVLLSDGLASNGVFHAIDNVLLPKNVNLPKLSWFNINQDCKI</sequence>
<feature type="domain" description="FAS1" evidence="2">
    <location>
        <begin position="26"/>
        <end position="167"/>
    </location>
</feature>
<keyword evidence="4" id="KW-1185">Reference proteome</keyword>
<dbReference type="Pfam" id="PF02469">
    <property type="entry name" value="Fasciclin"/>
    <property type="match status" value="3"/>
</dbReference>
<evidence type="ECO:0000313" key="3">
    <source>
        <dbReference type="EMBL" id="KAK9764108.1"/>
    </source>
</evidence>
<feature type="compositionally biased region" description="Basic and acidic residues" evidence="1">
    <location>
        <begin position="429"/>
        <end position="444"/>
    </location>
</feature>
<evidence type="ECO:0000256" key="1">
    <source>
        <dbReference type="SAM" id="MobiDB-lite"/>
    </source>
</evidence>
<dbReference type="PANTHER" id="PTHR10900">
    <property type="entry name" value="PERIOSTIN-RELATED"/>
    <property type="match status" value="1"/>
</dbReference>
<organism evidence="3 4">
    <name type="scientific">Basidiobolus ranarum</name>
    <dbReference type="NCBI Taxonomy" id="34480"/>
    <lineage>
        <taxon>Eukaryota</taxon>
        <taxon>Fungi</taxon>
        <taxon>Fungi incertae sedis</taxon>
        <taxon>Zoopagomycota</taxon>
        <taxon>Entomophthoromycotina</taxon>
        <taxon>Basidiobolomycetes</taxon>
        <taxon>Basidiobolales</taxon>
        <taxon>Basidiobolaceae</taxon>
        <taxon>Basidiobolus</taxon>
    </lineage>
</organism>
<dbReference type="Gene3D" id="2.30.180.10">
    <property type="entry name" value="FAS1 domain"/>
    <property type="match status" value="3"/>
</dbReference>
<dbReference type="InterPro" id="IPR050904">
    <property type="entry name" value="Adhesion/Biosynth-related"/>
</dbReference>
<protein>
    <recommendedName>
        <fullName evidence="2">FAS1 domain-containing protein</fullName>
    </recommendedName>
</protein>
<feature type="region of interest" description="Disordered" evidence="1">
    <location>
        <begin position="253"/>
        <end position="523"/>
    </location>
</feature>
<accession>A0ABR2WRG1</accession>
<dbReference type="PANTHER" id="PTHR10900:SF77">
    <property type="entry name" value="FI19380P1"/>
    <property type="match status" value="1"/>
</dbReference>
<feature type="region of interest" description="Disordered" evidence="1">
    <location>
        <begin position="1"/>
        <end position="20"/>
    </location>
</feature>
<feature type="compositionally biased region" description="Basic and acidic residues" evidence="1">
    <location>
        <begin position="485"/>
        <end position="494"/>
    </location>
</feature>
<dbReference type="InterPro" id="IPR036378">
    <property type="entry name" value="FAS1_dom_sf"/>
</dbReference>
<evidence type="ECO:0000259" key="2">
    <source>
        <dbReference type="PROSITE" id="PS50213"/>
    </source>
</evidence>
<gene>
    <name evidence="3" type="ORF">K7432_008664</name>
</gene>
<feature type="compositionally biased region" description="Basic and acidic residues" evidence="1">
    <location>
        <begin position="331"/>
        <end position="345"/>
    </location>
</feature>
<comment type="caution">
    <text evidence="3">The sequence shown here is derived from an EMBL/GenBank/DDBJ whole genome shotgun (WGS) entry which is preliminary data.</text>
</comment>
<name>A0ABR2WRG1_9FUNG</name>
<proteinExistence type="predicted"/>
<dbReference type="SMART" id="SM00554">
    <property type="entry name" value="FAS1"/>
    <property type="match status" value="1"/>
</dbReference>
<dbReference type="PROSITE" id="PS50213">
    <property type="entry name" value="FAS1"/>
    <property type="match status" value="2"/>
</dbReference>
<feature type="compositionally biased region" description="Basic and acidic residues" evidence="1">
    <location>
        <begin position="513"/>
        <end position="523"/>
    </location>
</feature>
<dbReference type="SUPFAM" id="SSF82153">
    <property type="entry name" value="FAS1 domain"/>
    <property type="match status" value="2"/>
</dbReference>
<feature type="compositionally biased region" description="Basic and acidic residues" evidence="1">
    <location>
        <begin position="280"/>
        <end position="318"/>
    </location>
</feature>
<feature type="compositionally biased region" description="Basic and acidic residues" evidence="1">
    <location>
        <begin position="405"/>
        <end position="415"/>
    </location>
</feature>
<dbReference type="Proteomes" id="UP001479436">
    <property type="component" value="Unassembled WGS sequence"/>
</dbReference>
<dbReference type="InterPro" id="IPR000782">
    <property type="entry name" value="FAS1_domain"/>
</dbReference>
<reference evidence="3 4" key="1">
    <citation type="submission" date="2023-04" db="EMBL/GenBank/DDBJ databases">
        <title>Genome of Basidiobolus ranarum AG-B5.</title>
        <authorList>
            <person name="Stajich J.E."/>
            <person name="Carter-House D."/>
            <person name="Gryganskyi A."/>
        </authorList>
    </citation>
    <scope>NUCLEOTIDE SEQUENCE [LARGE SCALE GENOMIC DNA]</scope>
    <source>
        <strain evidence="3 4">AG-B5</strain>
    </source>
</reference>
<dbReference type="EMBL" id="JASJQH010000491">
    <property type="protein sequence ID" value="KAK9764108.1"/>
    <property type="molecule type" value="Genomic_DNA"/>
</dbReference>
<evidence type="ECO:0000313" key="4">
    <source>
        <dbReference type="Proteomes" id="UP001479436"/>
    </source>
</evidence>
<feature type="compositionally biased region" description="Basic and acidic residues" evidence="1">
    <location>
        <begin position="365"/>
        <end position="377"/>
    </location>
</feature>
<feature type="compositionally biased region" description="Polar residues" evidence="1">
    <location>
        <begin position="451"/>
        <end position="466"/>
    </location>
</feature>
<feature type="compositionally biased region" description="Basic and acidic residues" evidence="1">
    <location>
        <begin position="467"/>
        <end position="477"/>
    </location>
</feature>
<feature type="domain" description="FAS1" evidence="2">
    <location>
        <begin position="160"/>
        <end position="244"/>
    </location>
</feature>